<dbReference type="Proteomes" id="UP000272833">
    <property type="component" value="Unassembled WGS sequence"/>
</dbReference>
<dbReference type="EMBL" id="RHRS01000003">
    <property type="protein sequence ID" value="RRW38807.1"/>
    <property type="molecule type" value="Genomic_DNA"/>
</dbReference>
<evidence type="ECO:0000259" key="2">
    <source>
        <dbReference type="Pfam" id="PF01548"/>
    </source>
</evidence>
<dbReference type="Pfam" id="PF02371">
    <property type="entry name" value="Transposase_20"/>
    <property type="match status" value="1"/>
</dbReference>
<feature type="coiled-coil region" evidence="1">
    <location>
        <begin position="102"/>
        <end position="136"/>
    </location>
</feature>
<dbReference type="Pfam" id="PF01548">
    <property type="entry name" value="DEDD_Tnp_IS110"/>
    <property type="match status" value="1"/>
</dbReference>
<evidence type="ECO:0000256" key="1">
    <source>
        <dbReference type="SAM" id="Coils"/>
    </source>
</evidence>
<proteinExistence type="predicted"/>
<dbReference type="AlphaFoldDB" id="A0A427HUV4"/>
<feature type="non-terminal residue" evidence="4">
    <location>
        <position position="1"/>
    </location>
</feature>
<dbReference type="InterPro" id="IPR003346">
    <property type="entry name" value="Transposase_20"/>
</dbReference>
<gene>
    <name evidence="4" type="ORF">EGJ44_01785</name>
</gene>
<dbReference type="InterPro" id="IPR047650">
    <property type="entry name" value="Transpos_IS110"/>
</dbReference>
<protein>
    <submittedName>
        <fullName evidence="4">IS110 family transposase</fullName>
    </submittedName>
</protein>
<dbReference type="InterPro" id="IPR002525">
    <property type="entry name" value="Transp_IS110-like_N"/>
</dbReference>
<dbReference type="GO" id="GO:0003677">
    <property type="term" value="F:DNA binding"/>
    <property type="evidence" value="ECO:0007669"/>
    <property type="project" value="InterPro"/>
</dbReference>
<evidence type="ECO:0000313" key="4">
    <source>
        <dbReference type="EMBL" id="RRW38807.1"/>
    </source>
</evidence>
<dbReference type="NCBIfam" id="NF033542">
    <property type="entry name" value="transpos_IS110"/>
    <property type="match status" value="1"/>
</dbReference>
<comment type="caution">
    <text evidence="4">The sequence shown here is derived from an EMBL/GenBank/DDBJ whole genome shotgun (WGS) entry which is preliminary data.</text>
</comment>
<feature type="domain" description="Transposase IS116/IS110/IS902 C-terminal" evidence="3">
    <location>
        <begin position="134"/>
        <end position="216"/>
    </location>
</feature>
<organism evidence="4 5">
    <name type="scientific">Ectopseudomonas oleovorans</name>
    <name type="common">Pseudomonas oleovorans</name>
    <dbReference type="NCBI Taxonomy" id="301"/>
    <lineage>
        <taxon>Bacteria</taxon>
        <taxon>Pseudomonadati</taxon>
        <taxon>Pseudomonadota</taxon>
        <taxon>Gammaproteobacteria</taxon>
        <taxon>Pseudomonadales</taxon>
        <taxon>Pseudomonadaceae</taxon>
        <taxon>Ectopseudomonas</taxon>
    </lineage>
</organism>
<name>A0A427HUV4_ECTOL</name>
<dbReference type="PANTHER" id="PTHR33055">
    <property type="entry name" value="TRANSPOSASE FOR INSERTION SEQUENCE ELEMENT IS1111A"/>
    <property type="match status" value="1"/>
</dbReference>
<dbReference type="GO" id="GO:0006313">
    <property type="term" value="P:DNA transposition"/>
    <property type="evidence" value="ECO:0007669"/>
    <property type="project" value="InterPro"/>
</dbReference>
<dbReference type="PANTHER" id="PTHR33055:SF3">
    <property type="entry name" value="PUTATIVE TRANSPOSASE FOR IS117-RELATED"/>
    <property type="match status" value="1"/>
</dbReference>
<keyword evidence="1" id="KW-0175">Coiled coil</keyword>
<feature type="domain" description="Transposase IS110-like N-terminal" evidence="2">
    <location>
        <begin position="3"/>
        <end position="66"/>
    </location>
</feature>
<dbReference type="GO" id="GO:0004803">
    <property type="term" value="F:transposase activity"/>
    <property type="evidence" value="ECO:0007669"/>
    <property type="project" value="InterPro"/>
</dbReference>
<accession>A0A427HUV4</accession>
<sequence length="259" mass="28880">KPYVKGGKNDANDAQAICEAASRPTMRYVEVKTVEQQASQSVHRIRGRLIKARTALVNEVRGLLAEFGLIESRKGVAATRELLCRAIDDSDSSMPGSMRELLRGLSEELQGYDERLKKLEQLIQREAREDERVRRLMKIEGLGPISATAIVSAVGDARQFASGRQFAAWLGLVPSQYSTGGKERLGGISKRGDKYLRTLLIHGSRSVLKHCQSKTDKRSDWLSQLMCRRNKNIATVALANKNARIIWAILSKGEQYQPC</sequence>
<evidence type="ECO:0000313" key="5">
    <source>
        <dbReference type="Proteomes" id="UP000272833"/>
    </source>
</evidence>
<reference evidence="4 5" key="1">
    <citation type="submission" date="2018-10" db="EMBL/GenBank/DDBJ databases">
        <title>Transmission dynamics of multidrug resistant bacteria on intensive care unit surfaces.</title>
        <authorList>
            <person name="D'Souza A.W."/>
            <person name="Potter R.F."/>
            <person name="Wallace M."/>
            <person name="Shupe A."/>
            <person name="Patel S."/>
            <person name="Sun S."/>
            <person name="Gul D."/>
            <person name="Kwon J.H."/>
            <person name="Andleeb S."/>
            <person name="Burnham C.-A.D."/>
            <person name="Dantas G."/>
        </authorList>
    </citation>
    <scope>NUCLEOTIDE SEQUENCE [LARGE SCALE GENOMIC DNA]</scope>
    <source>
        <strain evidence="4 5">PO_271</strain>
    </source>
</reference>
<dbReference type="RefSeq" id="WP_125873395.1">
    <property type="nucleotide sequence ID" value="NZ_RHRS01000003.1"/>
</dbReference>
<evidence type="ECO:0000259" key="3">
    <source>
        <dbReference type="Pfam" id="PF02371"/>
    </source>
</evidence>